<protein>
    <submittedName>
        <fullName evidence="1">Uncharacterized protein</fullName>
    </submittedName>
</protein>
<name>B4W4V9_9CYAN</name>
<sequence length="43" mass="4859">MGGRFLVWIGVGQALVDIALRAGLVTLCLYEHLIWTQFQVQEL</sequence>
<dbReference type="Proteomes" id="UP000003835">
    <property type="component" value="Unassembled WGS sequence"/>
</dbReference>
<dbReference type="STRING" id="118168.MC7420_1530"/>
<accession>B4W4V9</accession>
<evidence type="ECO:0000313" key="2">
    <source>
        <dbReference type="Proteomes" id="UP000003835"/>
    </source>
</evidence>
<dbReference type="EMBL" id="DS989881">
    <property type="protein sequence ID" value="EDX70786.1"/>
    <property type="molecule type" value="Genomic_DNA"/>
</dbReference>
<dbReference type="AlphaFoldDB" id="B4W4V9"/>
<reference evidence="1 2" key="1">
    <citation type="submission" date="2008-07" db="EMBL/GenBank/DDBJ databases">
        <authorList>
            <person name="Tandeau de Marsac N."/>
            <person name="Ferriera S."/>
            <person name="Johnson J."/>
            <person name="Kravitz S."/>
            <person name="Beeson K."/>
            <person name="Sutton G."/>
            <person name="Rogers Y.-H."/>
            <person name="Friedman R."/>
            <person name="Frazier M."/>
            <person name="Venter J.C."/>
        </authorList>
    </citation>
    <scope>NUCLEOTIDE SEQUENCE [LARGE SCALE GENOMIC DNA]</scope>
    <source>
        <strain evidence="1 2">PCC 7420</strain>
    </source>
</reference>
<organism evidence="1 2">
    <name type="scientific">Coleofasciculus chthonoplastes PCC 7420</name>
    <dbReference type="NCBI Taxonomy" id="118168"/>
    <lineage>
        <taxon>Bacteria</taxon>
        <taxon>Bacillati</taxon>
        <taxon>Cyanobacteriota</taxon>
        <taxon>Cyanophyceae</taxon>
        <taxon>Coleofasciculales</taxon>
        <taxon>Coleofasciculaceae</taxon>
        <taxon>Coleofasciculus</taxon>
    </lineage>
</organism>
<proteinExistence type="predicted"/>
<evidence type="ECO:0000313" key="1">
    <source>
        <dbReference type="EMBL" id="EDX70786.1"/>
    </source>
</evidence>
<keyword evidence="2" id="KW-1185">Reference proteome</keyword>
<gene>
    <name evidence="1" type="ORF">MC7420_1530</name>
</gene>
<dbReference type="HOGENOM" id="CLU_3232181_0_0_3"/>